<gene>
    <name evidence="1" type="ORF">SAMN06265361_10225</name>
</gene>
<accession>A0AA45WKQ0</accession>
<protein>
    <submittedName>
        <fullName evidence="1">Uncharacterized protein</fullName>
    </submittedName>
</protein>
<evidence type="ECO:0000313" key="2">
    <source>
        <dbReference type="Proteomes" id="UP001157946"/>
    </source>
</evidence>
<organism evidence="1 2">
    <name type="scientific">Laceyella tengchongensis</name>
    <dbReference type="NCBI Taxonomy" id="574699"/>
    <lineage>
        <taxon>Bacteria</taxon>
        <taxon>Bacillati</taxon>
        <taxon>Bacillota</taxon>
        <taxon>Bacilli</taxon>
        <taxon>Bacillales</taxon>
        <taxon>Thermoactinomycetaceae</taxon>
        <taxon>Laceyella</taxon>
    </lineage>
</organism>
<dbReference type="EMBL" id="FXTU01000002">
    <property type="protein sequence ID" value="SMP08428.1"/>
    <property type="molecule type" value="Genomic_DNA"/>
</dbReference>
<evidence type="ECO:0000313" key="1">
    <source>
        <dbReference type="EMBL" id="SMP08428.1"/>
    </source>
</evidence>
<reference evidence="1" key="1">
    <citation type="submission" date="2017-05" db="EMBL/GenBank/DDBJ databases">
        <authorList>
            <person name="Varghese N."/>
            <person name="Submissions S."/>
        </authorList>
    </citation>
    <scope>NUCLEOTIDE SEQUENCE</scope>
    <source>
        <strain evidence="1">DSM 45262</strain>
    </source>
</reference>
<dbReference type="RefSeq" id="WP_102992721.1">
    <property type="nucleotide sequence ID" value="NZ_FXTU01000002.1"/>
</dbReference>
<proteinExistence type="predicted"/>
<keyword evidence="2" id="KW-1185">Reference proteome</keyword>
<comment type="caution">
    <text evidence="1">The sequence shown here is derived from an EMBL/GenBank/DDBJ whole genome shotgun (WGS) entry which is preliminary data.</text>
</comment>
<name>A0AA45WKQ0_9BACL</name>
<sequence length="74" mass="8395">MTSDKKTLDQVTVGLEKMIKLKVYDLLINSLENDKVPAKLQQLMALAEIIKPGTKDAVKQALRKEKLKSTKRKE</sequence>
<dbReference type="Proteomes" id="UP001157946">
    <property type="component" value="Unassembled WGS sequence"/>
</dbReference>
<dbReference type="AlphaFoldDB" id="A0AA45WKQ0"/>